<dbReference type="AlphaFoldDB" id="A0A9N9HXM6"/>
<keyword evidence="2" id="KW-1185">Reference proteome</keyword>
<feature type="non-terminal residue" evidence="1">
    <location>
        <position position="58"/>
    </location>
</feature>
<feature type="non-terminal residue" evidence="1">
    <location>
        <position position="1"/>
    </location>
</feature>
<reference evidence="1" key="1">
    <citation type="submission" date="2021-06" db="EMBL/GenBank/DDBJ databases">
        <authorList>
            <person name="Kallberg Y."/>
            <person name="Tangrot J."/>
            <person name="Rosling A."/>
        </authorList>
    </citation>
    <scope>NUCLEOTIDE SEQUENCE</scope>
    <source>
        <strain evidence="1">UK204</strain>
    </source>
</reference>
<name>A0A9N9HXM6_9GLOM</name>
<proteinExistence type="predicted"/>
<dbReference type="EMBL" id="CAJVPQ010008864">
    <property type="protein sequence ID" value="CAG8710653.1"/>
    <property type="molecule type" value="Genomic_DNA"/>
</dbReference>
<comment type="caution">
    <text evidence="1">The sequence shown here is derived from an EMBL/GenBank/DDBJ whole genome shotgun (WGS) entry which is preliminary data.</text>
</comment>
<evidence type="ECO:0000313" key="1">
    <source>
        <dbReference type="EMBL" id="CAG8710653.1"/>
    </source>
</evidence>
<dbReference type="Proteomes" id="UP000789570">
    <property type="component" value="Unassembled WGS sequence"/>
</dbReference>
<sequence length="58" mass="6680">MGRARIDKFPRLKLHDSTAEWKTTINTTNTLSKHENVGKARSKSLVKIESCLECERCF</sequence>
<accession>A0A9N9HXM6</accession>
<protein>
    <submittedName>
        <fullName evidence="1">11065_t:CDS:1</fullName>
    </submittedName>
</protein>
<evidence type="ECO:0000313" key="2">
    <source>
        <dbReference type="Proteomes" id="UP000789570"/>
    </source>
</evidence>
<gene>
    <name evidence="1" type="ORF">FCALED_LOCUS13898</name>
</gene>
<organism evidence="1 2">
    <name type="scientific">Funneliformis caledonium</name>
    <dbReference type="NCBI Taxonomy" id="1117310"/>
    <lineage>
        <taxon>Eukaryota</taxon>
        <taxon>Fungi</taxon>
        <taxon>Fungi incertae sedis</taxon>
        <taxon>Mucoromycota</taxon>
        <taxon>Glomeromycotina</taxon>
        <taxon>Glomeromycetes</taxon>
        <taxon>Glomerales</taxon>
        <taxon>Glomeraceae</taxon>
        <taxon>Funneliformis</taxon>
    </lineage>
</organism>